<comment type="similarity">
    <text evidence="1 2">Belongs to the pirin family.</text>
</comment>
<sequence length="263" mass="29017">MSEIKVVPRLSQDRGHANHEWLKTFHTFSFASYQDSTHEKYGSLRVINEDRVAAGTGFGTHSHKEFEIFSYVVDGELQHNDSMKNVEVLKRGDIQLTSAGTGISHSEKAHGNKPVHFLQIWSLPSVPRLQPKYFTRHFSDEEKKDTWVRVVAPVDAEGVQKDLREGNRQGEGPAPVQSPLTMYATLLSQGTSLSQAMKGPKGYVHVVMRSGYNEGPASGATIKVAGQTLKEGDGAYLQIPSATDLVVENVGDQVAEVILFDLQ</sequence>
<accession>A0A6A4I669</accession>
<dbReference type="InterPro" id="IPR012093">
    <property type="entry name" value="Pirin"/>
</dbReference>
<protein>
    <submittedName>
        <fullName evidence="4">RmlC-like cupin</fullName>
    </submittedName>
</protein>
<dbReference type="PANTHER" id="PTHR43212:SF3">
    <property type="entry name" value="QUERCETIN 2,3-DIOXYGENASE"/>
    <property type="match status" value="1"/>
</dbReference>
<keyword evidence="5" id="KW-1185">Reference proteome</keyword>
<dbReference type="EMBL" id="ML769418">
    <property type="protein sequence ID" value="KAE9404294.1"/>
    <property type="molecule type" value="Genomic_DNA"/>
</dbReference>
<dbReference type="Proteomes" id="UP000799118">
    <property type="component" value="Unassembled WGS sequence"/>
</dbReference>
<dbReference type="InterPro" id="IPR003829">
    <property type="entry name" value="Pirin_N_dom"/>
</dbReference>
<reference evidence="4" key="1">
    <citation type="journal article" date="2019" name="Environ. Microbiol.">
        <title>Fungal ecological strategies reflected in gene transcription - a case study of two litter decomposers.</title>
        <authorList>
            <person name="Barbi F."/>
            <person name="Kohler A."/>
            <person name="Barry K."/>
            <person name="Baskaran P."/>
            <person name="Daum C."/>
            <person name="Fauchery L."/>
            <person name="Ihrmark K."/>
            <person name="Kuo A."/>
            <person name="LaButti K."/>
            <person name="Lipzen A."/>
            <person name="Morin E."/>
            <person name="Grigoriev I.V."/>
            <person name="Henrissat B."/>
            <person name="Lindahl B."/>
            <person name="Martin F."/>
        </authorList>
    </citation>
    <scope>NUCLEOTIDE SEQUENCE</scope>
    <source>
        <strain evidence="4">JB14</strain>
    </source>
</reference>
<dbReference type="Pfam" id="PF02678">
    <property type="entry name" value="Pirin"/>
    <property type="match status" value="1"/>
</dbReference>
<dbReference type="Gene3D" id="2.60.120.10">
    <property type="entry name" value="Jelly Rolls"/>
    <property type="match status" value="2"/>
</dbReference>
<evidence type="ECO:0000259" key="3">
    <source>
        <dbReference type="Pfam" id="PF02678"/>
    </source>
</evidence>
<dbReference type="CDD" id="cd02910">
    <property type="entry name" value="cupin_Yhhw_N"/>
    <property type="match status" value="1"/>
</dbReference>
<dbReference type="SUPFAM" id="SSF51182">
    <property type="entry name" value="RmlC-like cupins"/>
    <property type="match status" value="1"/>
</dbReference>
<dbReference type="PANTHER" id="PTHR43212">
    <property type="entry name" value="QUERCETIN 2,3-DIOXYGENASE"/>
    <property type="match status" value="1"/>
</dbReference>
<dbReference type="InterPro" id="IPR011051">
    <property type="entry name" value="RmlC_Cupin_sf"/>
</dbReference>
<evidence type="ECO:0000313" key="4">
    <source>
        <dbReference type="EMBL" id="KAE9404294.1"/>
    </source>
</evidence>
<evidence type="ECO:0000256" key="2">
    <source>
        <dbReference type="RuleBase" id="RU003457"/>
    </source>
</evidence>
<gene>
    <name evidence="4" type="ORF">BT96DRAFT_813900</name>
</gene>
<evidence type="ECO:0000256" key="1">
    <source>
        <dbReference type="ARBA" id="ARBA00008416"/>
    </source>
</evidence>
<dbReference type="InterPro" id="IPR014710">
    <property type="entry name" value="RmlC-like_jellyroll"/>
</dbReference>
<feature type="domain" description="Pirin N-terminal" evidence="3">
    <location>
        <begin position="13"/>
        <end position="121"/>
    </location>
</feature>
<name>A0A6A4I669_9AGAR</name>
<evidence type="ECO:0000313" key="5">
    <source>
        <dbReference type="Proteomes" id="UP000799118"/>
    </source>
</evidence>
<organism evidence="4 5">
    <name type="scientific">Gymnopus androsaceus JB14</name>
    <dbReference type="NCBI Taxonomy" id="1447944"/>
    <lineage>
        <taxon>Eukaryota</taxon>
        <taxon>Fungi</taxon>
        <taxon>Dikarya</taxon>
        <taxon>Basidiomycota</taxon>
        <taxon>Agaricomycotina</taxon>
        <taxon>Agaricomycetes</taxon>
        <taxon>Agaricomycetidae</taxon>
        <taxon>Agaricales</taxon>
        <taxon>Marasmiineae</taxon>
        <taxon>Omphalotaceae</taxon>
        <taxon>Gymnopus</taxon>
    </lineage>
</organism>
<dbReference type="OrthoDB" id="10261807at2759"/>
<proteinExistence type="inferred from homology"/>
<dbReference type="AlphaFoldDB" id="A0A6A4I669"/>